<reference evidence="2 3" key="1">
    <citation type="submission" date="2024-01" db="EMBL/GenBank/DDBJ databases">
        <title>Genome assemblies of Stephania.</title>
        <authorList>
            <person name="Yang L."/>
        </authorList>
    </citation>
    <scope>NUCLEOTIDE SEQUENCE [LARGE SCALE GENOMIC DNA]</scope>
    <source>
        <strain evidence="2">JXDWG</strain>
        <tissue evidence="2">Leaf</tissue>
    </source>
</reference>
<dbReference type="InterPro" id="IPR011989">
    <property type="entry name" value="ARM-like"/>
</dbReference>
<keyword evidence="3" id="KW-1185">Reference proteome</keyword>
<feature type="region of interest" description="Disordered" evidence="1">
    <location>
        <begin position="559"/>
        <end position="580"/>
    </location>
</feature>
<gene>
    <name evidence="2" type="ORF">Scep_030816</name>
</gene>
<feature type="region of interest" description="Disordered" evidence="1">
    <location>
        <begin position="242"/>
        <end position="268"/>
    </location>
</feature>
<feature type="compositionally biased region" description="Basic and acidic residues" evidence="1">
    <location>
        <begin position="258"/>
        <end position="268"/>
    </location>
</feature>
<sequence>MGFISRRVLPVCGHMCICCPALRSRSRQPVKRYKKLLAEIFPKSLDAPPNERKIVKLCEYAAKNPFRIPKIVKYLEQRIYKELRSNHIKFVNIIMEAYNRLLSMCREQMAYFAVNILNVVVELLDDGKQETVRILGCQTLTKFIYSQTDGTYAHNIEKLVNNVCMMAHKTGDEQSKSRLRASSLQCISAMVWFMSEYSYIFADLDKIVDAAVDNYEPDEDIVDDERGLSHHNWVNEVVRSEAKPGTGDVSPSYMATRPRPEKKDPSFLTREEVETPAVWAQICIQKIVELAKESTTMCRVLDPMFNYFDIGRHWVPRQGLALAVLSDMSYFAENSGKEQLILSAVIRHLDYKKIAHDPQVKSDVLMVAAALARQIRSRAVVTEIGILSDLCRHLRKSFQATAENAEQQELNLNISLQNSIEDCLVEIVKGVSDVQILFDIMAITMEKLPPGGVVARATIGTVLVLAHIISSSSFPSHLQKIFPEALLVQILNAMMHPDAETRIVAHQIFTVILFPASKPHRHGLNLLRSGYLDEPKRLQSKAASALSSATALLDKLRREKDSEMTQHHANDTKNDYRGKEPEEEFKQGWGRKNSPNFYSLASIIDRIAGSVISLDSEPNVVKLSEDQISQLLSAIWIESSFPDNTPSNFEAIAHSFSLMVISSRLRNSNQNSSVRFFQLPLSLRNMSMDHNYGTLPPSCQRSLLTVATGMMMFMAKIYNIPALLDFLKSSVPHDVDPYLGICDDLQVYVKPQANIREFGSANDQQAALHALSGLRVTAHESERAVSDILVKCLPSVIGLEPDELAKQLSEAFTPEDALLFGPQSRHELDYIRTCSLSQESFSFDGDVPTNSILEDDAVSELSAADQSHFMPKMPSPPSPTQIISVGQLLQSALEVAGQVAGASVSTSPLPYSAMARQCEALGADTRKKLSSWLARESGDPIASQELFITVSGVALSNFGQMSSNDEPPKETTFSSDPWMAMKLPPASPFDNFLKAAGC</sequence>
<accession>A0AAP0HIY5</accession>
<dbReference type="Gene3D" id="1.25.10.10">
    <property type="entry name" value="Leucine-rich Repeat Variant"/>
    <property type="match status" value="1"/>
</dbReference>
<organism evidence="2 3">
    <name type="scientific">Stephania cephalantha</name>
    <dbReference type="NCBI Taxonomy" id="152367"/>
    <lineage>
        <taxon>Eukaryota</taxon>
        <taxon>Viridiplantae</taxon>
        <taxon>Streptophyta</taxon>
        <taxon>Embryophyta</taxon>
        <taxon>Tracheophyta</taxon>
        <taxon>Spermatophyta</taxon>
        <taxon>Magnoliopsida</taxon>
        <taxon>Ranunculales</taxon>
        <taxon>Menispermaceae</taxon>
        <taxon>Menispermoideae</taxon>
        <taxon>Cissampelideae</taxon>
        <taxon>Stephania</taxon>
    </lineage>
</organism>
<dbReference type="PANTHER" id="PTHR46087">
    <property type="entry name" value="PUTATIVE, EXPRESSED-RELATED"/>
    <property type="match status" value="1"/>
</dbReference>
<dbReference type="InterPro" id="IPR055296">
    <property type="entry name" value="SRL2-like"/>
</dbReference>
<protein>
    <submittedName>
        <fullName evidence="2">Uncharacterized protein</fullName>
    </submittedName>
</protein>
<dbReference type="Proteomes" id="UP001419268">
    <property type="component" value="Unassembled WGS sequence"/>
</dbReference>
<proteinExistence type="predicted"/>
<evidence type="ECO:0000256" key="1">
    <source>
        <dbReference type="SAM" id="MobiDB-lite"/>
    </source>
</evidence>
<evidence type="ECO:0000313" key="3">
    <source>
        <dbReference type="Proteomes" id="UP001419268"/>
    </source>
</evidence>
<dbReference type="SUPFAM" id="SSF48371">
    <property type="entry name" value="ARM repeat"/>
    <property type="match status" value="1"/>
</dbReference>
<dbReference type="InterPro" id="IPR049152">
    <property type="entry name" value="EFR3-like_ARM"/>
</dbReference>
<dbReference type="Pfam" id="PF21052">
    <property type="entry name" value="EFR3_ARM"/>
    <property type="match status" value="1"/>
</dbReference>
<dbReference type="PANTHER" id="PTHR46087:SF11">
    <property type="entry name" value="PROTEIN SEMI-ROLLED LEAF 2"/>
    <property type="match status" value="1"/>
</dbReference>
<comment type="caution">
    <text evidence="2">The sequence shown here is derived from an EMBL/GenBank/DDBJ whole genome shotgun (WGS) entry which is preliminary data.</text>
</comment>
<evidence type="ECO:0000313" key="2">
    <source>
        <dbReference type="EMBL" id="KAK9084345.1"/>
    </source>
</evidence>
<dbReference type="EMBL" id="JBBNAG010000013">
    <property type="protein sequence ID" value="KAK9084345.1"/>
    <property type="molecule type" value="Genomic_DNA"/>
</dbReference>
<dbReference type="InterPro" id="IPR016024">
    <property type="entry name" value="ARM-type_fold"/>
</dbReference>
<name>A0AAP0HIY5_9MAGN</name>
<dbReference type="AlphaFoldDB" id="A0AAP0HIY5"/>